<accession>A0AAE1U7G5</accession>
<reference evidence="2" key="1">
    <citation type="submission" date="2023-11" db="EMBL/GenBank/DDBJ databases">
        <title>Genome assemblies of two species of porcelain crab, Petrolisthes cinctipes and Petrolisthes manimaculis (Anomura: Porcellanidae).</title>
        <authorList>
            <person name="Angst P."/>
        </authorList>
    </citation>
    <scope>NUCLEOTIDE SEQUENCE</scope>
    <source>
        <strain evidence="2">PB745_02</strain>
        <tissue evidence="2">Gill</tissue>
    </source>
</reference>
<feature type="compositionally biased region" description="Basic residues" evidence="1">
    <location>
        <begin position="1"/>
        <end position="11"/>
    </location>
</feature>
<organism evidence="2 3">
    <name type="scientific">Petrolisthes manimaculis</name>
    <dbReference type="NCBI Taxonomy" id="1843537"/>
    <lineage>
        <taxon>Eukaryota</taxon>
        <taxon>Metazoa</taxon>
        <taxon>Ecdysozoa</taxon>
        <taxon>Arthropoda</taxon>
        <taxon>Crustacea</taxon>
        <taxon>Multicrustacea</taxon>
        <taxon>Malacostraca</taxon>
        <taxon>Eumalacostraca</taxon>
        <taxon>Eucarida</taxon>
        <taxon>Decapoda</taxon>
        <taxon>Pleocyemata</taxon>
        <taxon>Anomura</taxon>
        <taxon>Galatheoidea</taxon>
        <taxon>Porcellanidae</taxon>
        <taxon>Petrolisthes</taxon>
    </lineage>
</organism>
<name>A0AAE1U7G5_9EUCA</name>
<gene>
    <name evidence="2" type="ORF">Pmani_017745</name>
</gene>
<feature type="region of interest" description="Disordered" evidence="1">
    <location>
        <begin position="1"/>
        <end position="22"/>
    </location>
</feature>
<comment type="caution">
    <text evidence="2">The sequence shown here is derived from an EMBL/GenBank/DDBJ whole genome shotgun (WGS) entry which is preliminary data.</text>
</comment>
<dbReference type="EMBL" id="JAWZYT010001603">
    <property type="protein sequence ID" value="KAK4310716.1"/>
    <property type="molecule type" value="Genomic_DNA"/>
</dbReference>
<keyword evidence="3" id="KW-1185">Reference proteome</keyword>
<dbReference type="Proteomes" id="UP001292094">
    <property type="component" value="Unassembled WGS sequence"/>
</dbReference>
<evidence type="ECO:0000313" key="2">
    <source>
        <dbReference type="EMBL" id="KAK4310716.1"/>
    </source>
</evidence>
<evidence type="ECO:0000256" key="1">
    <source>
        <dbReference type="SAM" id="MobiDB-lite"/>
    </source>
</evidence>
<sequence length="35" mass="3878">MLVGSRSKRGKFLSPRPNGQFPDLVFLGRSEVSTL</sequence>
<proteinExistence type="predicted"/>
<evidence type="ECO:0000313" key="3">
    <source>
        <dbReference type="Proteomes" id="UP001292094"/>
    </source>
</evidence>
<protein>
    <submittedName>
        <fullName evidence="2">Uncharacterized protein</fullName>
    </submittedName>
</protein>
<dbReference type="AlphaFoldDB" id="A0AAE1U7G5"/>